<dbReference type="GO" id="GO:0016779">
    <property type="term" value="F:nucleotidyltransferase activity"/>
    <property type="evidence" value="ECO:0007669"/>
    <property type="project" value="UniProtKB-ARBA"/>
</dbReference>
<organism evidence="4 5">
    <name type="scientific">Pigmentiphaga humi</name>
    <dbReference type="NCBI Taxonomy" id="2478468"/>
    <lineage>
        <taxon>Bacteria</taxon>
        <taxon>Pseudomonadati</taxon>
        <taxon>Pseudomonadota</taxon>
        <taxon>Betaproteobacteria</taxon>
        <taxon>Burkholderiales</taxon>
        <taxon>Alcaligenaceae</taxon>
        <taxon>Pigmentiphaga</taxon>
    </lineage>
</organism>
<sequence>MTAGASSGTTLIGLLLAAGRGSRFSADGSANKLMAVLAGRPVCVAAAASLQAALPRVAAAVPASSSAAAGVLAQAGCEVVACDRASEGMGATLAQAVASLSRQYAGAGDPLPAWCVMPADMPWVHPDTIAALRDAWLALPPSRRGRAVLAPVYRGMRGNPVLLGPDWTDGLTQLRGDEGARRLIAGHVTPIEVSDPGCLRDVDTPQDLDAGPTQLA</sequence>
<dbReference type="EMBL" id="UWPJ01000042">
    <property type="protein sequence ID" value="VCU72570.1"/>
    <property type="molecule type" value="Genomic_DNA"/>
</dbReference>
<dbReference type="CDD" id="cd04182">
    <property type="entry name" value="GT_2_like_f"/>
    <property type="match status" value="1"/>
</dbReference>
<evidence type="ECO:0000256" key="2">
    <source>
        <dbReference type="SAM" id="MobiDB-lite"/>
    </source>
</evidence>
<dbReference type="PANTHER" id="PTHR43777">
    <property type="entry name" value="MOLYBDENUM COFACTOR CYTIDYLYLTRANSFERASE"/>
    <property type="match status" value="1"/>
</dbReference>
<protein>
    <submittedName>
        <fullName evidence="4">Molybdopterin-guanine dinucleotide biosynthesis protein MobA</fullName>
    </submittedName>
</protein>
<dbReference type="SUPFAM" id="SSF53448">
    <property type="entry name" value="Nucleotide-diphospho-sugar transferases"/>
    <property type="match status" value="1"/>
</dbReference>
<proteinExistence type="predicted"/>
<gene>
    <name evidence="4" type="ORF">PIGHUM_04672</name>
</gene>
<dbReference type="InterPro" id="IPR029044">
    <property type="entry name" value="Nucleotide-diphossugar_trans"/>
</dbReference>
<dbReference type="Proteomes" id="UP000277294">
    <property type="component" value="Unassembled WGS sequence"/>
</dbReference>
<dbReference type="PANTHER" id="PTHR43777:SF1">
    <property type="entry name" value="MOLYBDENUM COFACTOR CYTIDYLYLTRANSFERASE"/>
    <property type="match status" value="1"/>
</dbReference>
<keyword evidence="5" id="KW-1185">Reference proteome</keyword>
<dbReference type="AlphaFoldDB" id="A0A3P4BAB5"/>
<dbReference type="Gene3D" id="3.90.550.10">
    <property type="entry name" value="Spore Coat Polysaccharide Biosynthesis Protein SpsA, Chain A"/>
    <property type="match status" value="1"/>
</dbReference>
<evidence type="ECO:0000313" key="4">
    <source>
        <dbReference type="EMBL" id="VCU72570.1"/>
    </source>
</evidence>
<reference evidence="4 5" key="1">
    <citation type="submission" date="2018-10" db="EMBL/GenBank/DDBJ databases">
        <authorList>
            <person name="Criscuolo A."/>
        </authorList>
    </citation>
    <scope>NUCLEOTIDE SEQUENCE [LARGE SCALE GENOMIC DNA]</scope>
    <source>
        <strain evidence="4">DnA1</strain>
    </source>
</reference>
<feature type="region of interest" description="Disordered" evidence="2">
    <location>
        <begin position="196"/>
        <end position="216"/>
    </location>
</feature>
<dbReference type="InterPro" id="IPR025877">
    <property type="entry name" value="MobA-like_NTP_Trfase"/>
</dbReference>
<dbReference type="OrthoDB" id="5298793at2"/>
<dbReference type="RefSeq" id="WP_124082172.1">
    <property type="nucleotide sequence ID" value="NZ_UWPJ01000042.1"/>
</dbReference>
<feature type="domain" description="MobA-like NTP transferase" evidence="3">
    <location>
        <begin position="13"/>
        <end position="187"/>
    </location>
</feature>
<keyword evidence="1" id="KW-0460">Magnesium</keyword>
<evidence type="ECO:0000313" key="5">
    <source>
        <dbReference type="Proteomes" id="UP000277294"/>
    </source>
</evidence>
<evidence type="ECO:0000256" key="1">
    <source>
        <dbReference type="ARBA" id="ARBA00022842"/>
    </source>
</evidence>
<name>A0A3P4BAB5_9BURK</name>
<evidence type="ECO:0000259" key="3">
    <source>
        <dbReference type="Pfam" id="PF12804"/>
    </source>
</evidence>
<dbReference type="Pfam" id="PF12804">
    <property type="entry name" value="NTP_transf_3"/>
    <property type="match status" value="1"/>
</dbReference>
<accession>A0A3P4BAB5</accession>